<sequence length="625" mass="70691">MDDEIDTKKKVKEIIGKRNVPKDITNFVEVSVALQEDLTNSFQSLKSRKEKGKLINCLQFENLQSVKGLSKGTQFLPRGARRKVQTKAKPNAAHRVNQAKVHEYWLSDLASTECPGKKQTMTIKKKKHQLRYMNASRKRLFKMFKNNNQDSTVKYGIFCKYKPAWIVRPKVSERDTCLCTSCENIKLKIAALHKHEIINENDADKALDSICCESGKVECLLRLCSQCVDKKLKVNEFEQNKFIDYEVWMSIQENRTNAKTKNDFTVKRTVLQTVTTSLQNLVNAVTTDIEEHAKHIGRHYHQYQAVKKKLDNLSNEVLVLKIDYSENYACKYSKEVQGVHFGASRNQVTIHTGVKYTKDCKQAFATVSPDLAHDATATMVHLQPILKAALKENPAVKELVICSDSPSTQYRNKTIFGLIIQHFGVEYPQLQRFSWNYSESGHGKGPADGVGAVLKRTADSLVMSNSNIDTFDKLVTELLNEENIQHVNIIPISANAINNFKKSYTGQDIQFQGTLKVHQVTWDRSKGDLLSFRELSCFECDYGSDCRHYHLGSKKFIAKEILSNNGVAGKKQANQTSSRGRSATKTTVSKSSEKAPTNCLKTMKTFRSADSRVCEGMGIAYDSHT</sequence>
<feature type="region of interest" description="Disordered" evidence="1">
    <location>
        <begin position="568"/>
        <end position="596"/>
    </location>
</feature>
<gene>
    <name evidence="3" type="primary">LOC113202790</name>
</gene>
<keyword evidence="2" id="KW-1185">Reference proteome</keyword>
<dbReference type="GeneID" id="113202790"/>
<name>A0A9C6X0R5_FRAOC</name>
<dbReference type="PANTHER" id="PTHR46601">
    <property type="entry name" value="ULP_PROTEASE DOMAIN-CONTAINING PROTEIN"/>
    <property type="match status" value="1"/>
</dbReference>
<dbReference type="Proteomes" id="UP000504606">
    <property type="component" value="Unplaced"/>
</dbReference>
<evidence type="ECO:0000313" key="3">
    <source>
        <dbReference type="RefSeq" id="XP_052126378.1"/>
    </source>
</evidence>
<proteinExistence type="predicted"/>
<evidence type="ECO:0000256" key="1">
    <source>
        <dbReference type="SAM" id="MobiDB-lite"/>
    </source>
</evidence>
<evidence type="ECO:0000313" key="2">
    <source>
        <dbReference type="Proteomes" id="UP000504606"/>
    </source>
</evidence>
<dbReference type="OrthoDB" id="6375801at2759"/>
<dbReference type="PANTHER" id="PTHR46601:SF1">
    <property type="entry name" value="ADF-H DOMAIN-CONTAINING PROTEIN"/>
    <property type="match status" value="1"/>
</dbReference>
<reference evidence="3" key="1">
    <citation type="submission" date="2025-08" db="UniProtKB">
        <authorList>
            <consortium name="RefSeq"/>
        </authorList>
    </citation>
    <scope>IDENTIFICATION</scope>
    <source>
        <tissue evidence="3">Whole organism</tissue>
    </source>
</reference>
<accession>A0A9C6X0R5</accession>
<organism evidence="2 3">
    <name type="scientific">Frankliniella occidentalis</name>
    <name type="common">Western flower thrips</name>
    <name type="synonym">Euthrips occidentalis</name>
    <dbReference type="NCBI Taxonomy" id="133901"/>
    <lineage>
        <taxon>Eukaryota</taxon>
        <taxon>Metazoa</taxon>
        <taxon>Ecdysozoa</taxon>
        <taxon>Arthropoda</taxon>
        <taxon>Hexapoda</taxon>
        <taxon>Insecta</taxon>
        <taxon>Pterygota</taxon>
        <taxon>Neoptera</taxon>
        <taxon>Paraneoptera</taxon>
        <taxon>Thysanoptera</taxon>
        <taxon>Terebrantia</taxon>
        <taxon>Thripoidea</taxon>
        <taxon>Thripidae</taxon>
        <taxon>Frankliniella</taxon>
    </lineage>
</organism>
<dbReference type="KEGG" id="foc:113202790"/>
<dbReference type="AlphaFoldDB" id="A0A9C6X0R5"/>
<feature type="compositionally biased region" description="Polar residues" evidence="1">
    <location>
        <begin position="568"/>
        <end position="590"/>
    </location>
</feature>
<dbReference type="RefSeq" id="XP_052126378.1">
    <property type="nucleotide sequence ID" value="XM_052270418.1"/>
</dbReference>
<protein>
    <submittedName>
        <fullName evidence="3">Uncharacterized protein LOC113202790</fullName>
    </submittedName>
</protein>